<gene>
    <name evidence="1" type="ORF">RW095_01865</name>
</gene>
<proteinExistence type="predicted"/>
<evidence type="ECO:0008006" key="3">
    <source>
        <dbReference type="Google" id="ProtNLM"/>
    </source>
</evidence>
<protein>
    <recommendedName>
        <fullName evidence="3">Transposase</fullName>
    </recommendedName>
</protein>
<name>A0ABZ0EDK9_9BURK</name>
<organism evidence="1 2">
    <name type="scientific">Paraburkholderia kirstenboschensis</name>
    <dbReference type="NCBI Taxonomy" id="1245436"/>
    <lineage>
        <taxon>Bacteria</taxon>
        <taxon>Pseudomonadati</taxon>
        <taxon>Pseudomonadota</taxon>
        <taxon>Betaproteobacteria</taxon>
        <taxon>Burkholderiales</taxon>
        <taxon>Burkholderiaceae</taxon>
        <taxon>Paraburkholderia</taxon>
    </lineage>
</organism>
<sequence length="132" mass="14631">MLDAVTRMAQEYGINVNLLRKWITKYLMEREKGVSPTTRDNGDDLSSEFSPARRCRGTATRVRACRFVPPASTPPSPSMTLTLHVHLSISLMLWPHPAAVCAAQTSDERGMSSCRTPGTLRHMAGLDCLCRI</sequence>
<accession>A0ABZ0EDK9</accession>
<dbReference type="EMBL" id="CP136511">
    <property type="protein sequence ID" value="WOD14273.1"/>
    <property type="molecule type" value="Genomic_DNA"/>
</dbReference>
<reference evidence="1 2" key="1">
    <citation type="submission" date="2023-10" db="EMBL/GenBank/DDBJ databases">
        <title>Surface-active antibiotics is a multifunctional adaptation for post-fire microbes.</title>
        <authorList>
            <person name="Liu M.D."/>
            <person name="Du Y."/>
            <person name="Koupaei S.K."/>
            <person name="Kim N.R."/>
            <person name="Zhang W."/>
            <person name="Traxler M.F."/>
        </authorList>
    </citation>
    <scope>NUCLEOTIDE SEQUENCE [LARGE SCALE GENOMIC DNA]</scope>
    <source>
        <strain evidence="1 2">F3</strain>
    </source>
</reference>
<dbReference type="RefSeq" id="WP_317016102.1">
    <property type="nucleotide sequence ID" value="NZ_CP136511.1"/>
</dbReference>
<keyword evidence="2" id="KW-1185">Reference proteome</keyword>
<evidence type="ECO:0000313" key="2">
    <source>
        <dbReference type="Proteomes" id="UP001302652"/>
    </source>
</evidence>
<dbReference type="Proteomes" id="UP001302652">
    <property type="component" value="Chromosome 3"/>
</dbReference>
<evidence type="ECO:0000313" key="1">
    <source>
        <dbReference type="EMBL" id="WOD14273.1"/>
    </source>
</evidence>